<dbReference type="Gene3D" id="3.40.50.1820">
    <property type="entry name" value="alpha/beta hydrolase"/>
    <property type="match status" value="1"/>
</dbReference>
<comment type="caution">
    <text evidence="2">The sequence shown here is derived from an EMBL/GenBank/DDBJ whole genome shotgun (WGS) entry which is preliminary data.</text>
</comment>
<evidence type="ECO:0000259" key="1">
    <source>
        <dbReference type="Pfam" id="PF12146"/>
    </source>
</evidence>
<dbReference type="PANTHER" id="PTHR42886:SF29">
    <property type="entry name" value="PUMMELIG, ISOFORM A"/>
    <property type="match status" value="1"/>
</dbReference>
<name>A0ABT0XI78_9BACI</name>
<dbReference type="InterPro" id="IPR029058">
    <property type="entry name" value="AB_hydrolase_fold"/>
</dbReference>
<feature type="domain" description="Serine aminopeptidase S33" evidence="1">
    <location>
        <begin position="4"/>
        <end position="210"/>
    </location>
</feature>
<dbReference type="SUPFAM" id="SSF53474">
    <property type="entry name" value="alpha/beta-Hydrolases"/>
    <property type="match status" value="1"/>
</dbReference>
<evidence type="ECO:0000313" key="2">
    <source>
        <dbReference type="EMBL" id="MCM2675616.1"/>
    </source>
</evidence>
<dbReference type="Proteomes" id="UP001203665">
    <property type="component" value="Unassembled WGS sequence"/>
</dbReference>
<dbReference type="Pfam" id="PF12146">
    <property type="entry name" value="Hydrolase_4"/>
    <property type="match status" value="1"/>
</dbReference>
<reference evidence="2" key="1">
    <citation type="submission" date="2022-06" db="EMBL/GenBank/DDBJ databases">
        <title>Alkalicoccobacillus porphyridii sp. nov., isolated from a marine red alga, Porphyridium purpureum and reclassification of Shouchella plakortidis and Shouchella gibsonii as Alkalicoccobacillus plakortidis comb. nov. and Alkalicoccobacillus gibsonii comb. nov.</title>
        <authorList>
            <person name="Kim K.H."/>
            <person name="Lee J.K."/>
            <person name="Han D.M."/>
            <person name="Baek J.H."/>
            <person name="Jeon C.O."/>
        </authorList>
    </citation>
    <scope>NUCLEOTIDE SEQUENCE</scope>
    <source>
        <strain evidence="2">DSM 19153</strain>
    </source>
</reference>
<gene>
    <name evidence="2" type="ORF">NDM98_08990</name>
</gene>
<organism evidence="2 3">
    <name type="scientific">Alkalicoccobacillus plakortidis</name>
    <dbReference type="NCBI Taxonomy" id="444060"/>
    <lineage>
        <taxon>Bacteria</taxon>
        <taxon>Bacillati</taxon>
        <taxon>Bacillota</taxon>
        <taxon>Bacilli</taxon>
        <taxon>Bacillales</taxon>
        <taxon>Bacillaceae</taxon>
        <taxon>Alkalicoccobacillus</taxon>
    </lineage>
</organism>
<keyword evidence="2" id="KW-0378">Hydrolase</keyword>
<evidence type="ECO:0000313" key="3">
    <source>
        <dbReference type="Proteomes" id="UP001203665"/>
    </source>
</evidence>
<dbReference type="PANTHER" id="PTHR42886">
    <property type="entry name" value="RE40534P-RELATED"/>
    <property type="match status" value="1"/>
</dbReference>
<sequence length="242" mass="27955">MKGCLCIHGFTGEPWEVEPIAESLRKQKDWLVYAPTLPGHGPDGDLRTVTYQHWLYMVEVAAEELIKRCEEVYVIGFSMGGLLACYIAAKYEIKKLVLLSAAAYYLNPPMLFESVKATLHTQLTGVSEPDQLVDLYRHKMTNTPMSAVVQFMTAVKKIRPYIRHVQTPVLIIQGERDALVPRRSSEYLFRTIGAEEKYIHYLKDGRHMICHGFEKDQLMRHIHEFLIEKKDRRDEQNEISST</sequence>
<keyword evidence="3" id="KW-1185">Reference proteome</keyword>
<dbReference type="PIRSF" id="PIRSF017388">
    <property type="entry name" value="Esterase_lipase"/>
    <property type="match status" value="1"/>
</dbReference>
<dbReference type="GO" id="GO:0016787">
    <property type="term" value="F:hydrolase activity"/>
    <property type="evidence" value="ECO:0007669"/>
    <property type="project" value="UniProtKB-KW"/>
</dbReference>
<dbReference type="RefSeq" id="WP_251606553.1">
    <property type="nucleotide sequence ID" value="NZ_JAMQJY010000001.1"/>
</dbReference>
<accession>A0ABT0XI78</accession>
<protein>
    <submittedName>
        <fullName evidence="2">Alpha/beta fold hydrolase</fullName>
    </submittedName>
</protein>
<dbReference type="InterPro" id="IPR022742">
    <property type="entry name" value="Hydrolase_4"/>
</dbReference>
<dbReference type="InterPro" id="IPR012354">
    <property type="entry name" value="Esterase_lipase"/>
</dbReference>
<dbReference type="EMBL" id="JAMQJY010000001">
    <property type="protein sequence ID" value="MCM2675616.1"/>
    <property type="molecule type" value="Genomic_DNA"/>
</dbReference>
<proteinExistence type="predicted"/>